<dbReference type="GO" id="GO:0008380">
    <property type="term" value="P:RNA splicing"/>
    <property type="evidence" value="ECO:0007669"/>
    <property type="project" value="InterPro"/>
</dbReference>
<feature type="compositionally biased region" description="Gly residues" evidence="2">
    <location>
        <begin position="367"/>
        <end position="379"/>
    </location>
</feature>
<dbReference type="InterPro" id="IPR035979">
    <property type="entry name" value="RBD_domain_sf"/>
</dbReference>
<evidence type="ECO:0000256" key="2">
    <source>
        <dbReference type="SAM" id="MobiDB-lite"/>
    </source>
</evidence>
<feature type="compositionally biased region" description="Basic and acidic residues" evidence="2">
    <location>
        <begin position="724"/>
        <end position="744"/>
    </location>
</feature>
<dbReference type="Proteomes" id="UP000228934">
    <property type="component" value="Unassembled WGS sequence"/>
</dbReference>
<feature type="domain" description="RRM" evidence="3">
    <location>
        <begin position="1033"/>
        <end position="1108"/>
    </location>
</feature>
<dbReference type="InterPro" id="IPR033096">
    <property type="entry name" value="ZNF638_RRM1/2"/>
</dbReference>
<dbReference type="GO" id="GO:0003723">
    <property type="term" value="F:RNA binding"/>
    <property type="evidence" value="ECO:0007669"/>
    <property type="project" value="UniProtKB-UniRule"/>
</dbReference>
<dbReference type="EMBL" id="KV927961">
    <property type="protein sequence ID" value="PIO33702.1"/>
    <property type="molecule type" value="Genomic_DNA"/>
</dbReference>
<feature type="domain" description="RRM" evidence="3">
    <location>
        <begin position="876"/>
        <end position="964"/>
    </location>
</feature>
<sequence>FVLFLENCAPVVNTLNFGISSPVLLSHPHLQLVHLKTQLALQQLTSVTSNSTPPIHALLNQALLKISTAQAMFNTRGGFPGQRPMGPPRMNQPGLNPLGMNMSGMNMSGMNMGGMGLSSMNQPNMNTGVPRMGHPGINPNLGLANVNQSGMNQSGMNVFRMGPSGMNQGGMGFQSEIKNQGFGMRSMDSPGSFLGGNKEPMGMTGLPLRTPERHMGPQGLQQRFPTSSSPMTPAQPRNILQSQEIPSIVNRRVIHSSDHLRGNPKTPIQEASHLMEKKPLNPVGMFGNLNPNMGIKPGPSSSLEQMPNVQNRYTNESASSILESFGLSNEDLEELSRYPDEQLTPVNLPNILRDIRMRKINRTGGAHDQGGGGGGGGRRSGSDVLPSKVIDYGHSSKFKFNDNSVPSRPFDSSRSEQKQKPSPVSKEPGPSNTNKGGKGKNPMDNKIPTISSSRKGAWQASKHDRFNRNKPLGGEQTTAKASEGSVTVSNAESPANTAKTDSSALRDVPVISDTATTTTTFSGMTAESPVGTVVSQGNYASPAEANPPAGKGSLAPPLSQEEAQKMKRMPTPSMMNDYFAASPRIFPHICSLCNLECRHLKDWIKHQNNTSHIDSCRKLRQQYPDWNPQVHTSKNEGKPNETAPKGSRSKSGSPRRARRSGSRSRLNRSRSPRSAKRTRSRSPRRVRHSPRRSRSPRPLRGSPSPRRPRRDKRAVDAAVQSFIEAERRQDKGGEKPKAAGDVKKLPPKPGNANVKGKKPFGGGPSTNRSGSTGRKNSNSSYSSFSKKPSSVSSVKSNSSSGSASRKPLPSNAPKKPLPSSSGPKKPVVSTGAKKRTGSVPSKKPQANKTNAPSNAPKAAEPYNPLNKFTSKSGSDKIIHVTNLPDTGYTDQDILKIVQPFGKVGDILIIRSKNEAFLETNFKEAAAAAVKFSETVPVLINGKRLVLSLAGRNRGPQVQAKTDTKATSDAESKKPPQQKATPAKEQKDDKARKEEKEEKKEKKPEPPKHNIEVPPGFVKCHRLVDPLLKEAEKCVVVVSNLPEKQYTVEEISNLAKPFGGVNDILVIPNYRKAYLELPSRNSLDSMLKFYNVFPTCLSGNTLNIAMASAYKDLKDENKINLTLTWRNGILEANFPPQKKIKGKTDN</sequence>
<keyword evidence="5" id="KW-1185">Reference proteome</keyword>
<dbReference type="PROSITE" id="PS50102">
    <property type="entry name" value="RRM"/>
    <property type="match status" value="2"/>
</dbReference>
<dbReference type="Gene3D" id="3.30.70.330">
    <property type="match status" value="2"/>
</dbReference>
<reference evidence="5" key="1">
    <citation type="journal article" date="2017" name="Nat. Commun.">
        <title>The North American bullfrog draft genome provides insight into hormonal regulation of long noncoding RNA.</title>
        <authorList>
            <person name="Hammond S.A."/>
            <person name="Warren R.L."/>
            <person name="Vandervalk B.P."/>
            <person name="Kucuk E."/>
            <person name="Khan H."/>
            <person name="Gibb E.A."/>
            <person name="Pandoh P."/>
            <person name="Kirk H."/>
            <person name="Zhao Y."/>
            <person name="Jones M."/>
            <person name="Mungall A.J."/>
            <person name="Coope R."/>
            <person name="Pleasance S."/>
            <person name="Moore R.A."/>
            <person name="Holt R.A."/>
            <person name="Round J.M."/>
            <person name="Ohora S."/>
            <person name="Walle B.V."/>
            <person name="Veldhoen N."/>
            <person name="Helbing C.C."/>
            <person name="Birol I."/>
        </authorList>
    </citation>
    <scope>NUCLEOTIDE SEQUENCE [LARGE SCALE GENOMIC DNA]</scope>
</reference>
<dbReference type="PANTHER" id="PTHR15592">
    <property type="entry name" value="MATRIN 3/NUCLEAR PROTEIN 220-RELATED"/>
    <property type="match status" value="1"/>
</dbReference>
<feature type="non-terminal residue" evidence="4">
    <location>
        <position position="1"/>
    </location>
</feature>
<dbReference type="SMART" id="SM00360">
    <property type="entry name" value="RRM"/>
    <property type="match status" value="2"/>
</dbReference>
<feature type="region of interest" description="Disordered" evidence="2">
    <location>
        <begin position="626"/>
        <end position="862"/>
    </location>
</feature>
<name>A0A2G9S0Q3_AQUCT</name>
<accession>A0A2G9S0Q3</accession>
<dbReference type="SUPFAM" id="SSF54928">
    <property type="entry name" value="RNA-binding domain, RBD"/>
    <property type="match status" value="2"/>
</dbReference>
<dbReference type="CDD" id="cd12716">
    <property type="entry name" value="RRM1_2_NP220"/>
    <property type="match status" value="1"/>
</dbReference>
<feature type="compositionally biased region" description="Polar residues" evidence="2">
    <location>
        <begin position="765"/>
        <end position="774"/>
    </location>
</feature>
<feature type="region of interest" description="Disordered" evidence="2">
    <location>
        <begin position="362"/>
        <end position="504"/>
    </location>
</feature>
<proteinExistence type="predicted"/>
<keyword evidence="1" id="KW-0694">RNA-binding</keyword>
<feature type="non-terminal residue" evidence="4">
    <location>
        <position position="1145"/>
    </location>
</feature>
<dbReference type="OrthoDB" id="10072641at2759"/>
<feature type="compositionally biased region" description="Basic and acidic residues" evidence="2">
    <location>
        <begin position="981"/>
        <end position="1010"/>
    </location>
</feature>
<feature type="compositionally biased region" description="Basic residues" evidence="2">
    <location>
        <begin position="653"/>
        <end position="697"/>
    </location>
</feature>
<dbReference type="AlphaFoldDB" id="A0A2G9S0Q3"/>
<feature type="compositionally biased region" description="Low complexity" evidence="2">
    <location>
        <begin position="643"/>
        <end position="652"/>
    </location>
</feature>
<feature type="compositionally biased region" description="Polar residues" evidence="2">
    <location>
        <begin position="475"/>
        <end position="503"/>
    </location>
</feature>
<dbReference type="InterPro" id="IPR012677">
    <property type="entry name" value="Nucleotide-bd_a/b_plait_sf"/>
</dbReference>
<gene>
    <name evidence="4" type="ORF">AB205_0049160</name>
</gene>
<feature type="region of interest" description="Disordered" evidence="2">
    <location>
        <begin position="953"/>
        <end position="1013"/>
    </location>
</feature>
<protein>
    <recommendedName>
        <fullName evidence="3">RRM domain-containing protein</fullName>
    </recommendedName>
</protein>
<feature type="region of interest" description="Disordered" evidence="2">
    <location>
        <begin position="533"/>
        <end position="567"/>
    </location>
</feature>
<evidence type="ECO:0000313" key="4">
    <source>
        <dbReference type="EMBL" id="PIO33702.1"/>
    </source>
</evidence>
<evidence type="ECO:0000256" key="1">
    <source>
        <dbReference type="PROSITE-ProRule" id="PRU00176"/>
    </source>
</evidence>
<dbReference type="InterPro" id="IPR000504">
    <property type="entry name" value="RRM_dom"/>
</dbReference>
<evidence type="ECO:0000259" key="3">
    <source>
        <dbReference type="PROSITE" id="PS50102"/>
    </source>
</evidence>
<feature type="compositionally biased region" description="Polar residues" evidence="2">
    <location>
        <begin position="401"/>
        <end position="410"/>
    </location>
</feature>
<feature type="compositionally biased region" description="Polar residues" evidence="2">
    <location>
        <begin position="844"/>
        <end position="853"/>
    </location>
</feature>
<organism evidence="4 5">
    <name type="scientific">Aquarana catesbeiana</name>
    <name type="common">American bullfrog</name>
    <name type="synonym">Rana catesbeiana</name>
    <dbReference type="NCBI Taxonomy" id="8400"/>
    <lineage>
        <taxon>Eukaryota</taxon>
        <taxon>Metazoa</taxon>
        <taxon>Chordata</taxon>
        <taxon>Craniata</taxon>
        <taxon>Vertebrata</taxon>
        <taxon>Euteleostomi</taxon>
        <taxon>Amphibia</taxon>
        <taxon>Batrachia</taxon>
        <taxon>Anura</taxon>
        <taxon>Neobatrachia</taxon>
        <taxon>Ranoidea</taxon>
        <taxon>Ranidae</taxon>
        <taxon>Aquarana</taxon>
    </lineage>
</organism>
<evidence type="ECO:0000313" key="5">
    <source>
        <dbReference type="Proteomes" id="UP000228934"/>
    </source>
</evidence>
<feature type="compositionally biased region" description="Low complexity" evidence="2">
    <location>
        <begin position="775"/>
        <end position="806"/>
    </location>
</feature>
<feature type="compositionally biased region" description="Basic and acidic residues" evidence="2">
    <location>
        <begin position="961"/>
        <end position="973"/>
    </location>
</feature>
<feature type="compositionally biased region" description="Low complexity" evidence="2">
    <location>
        <begin position="813"/>
        <end position="829"/>
    </location>
</feature>